<evidence type="ECO:0000256" key="3">
    <source>
        <dbReference type="ARBA" id="ARBA00022478"/>
    </source>
</evidence>
<dbReference type="GO" id="GO:0006383">
    <property type="term" value="P:transcription by RNA polymerase III"/>
    <property type="evidence" value="ECO:0007669"/>
    <property type="project" value="InterPro"/>
</dbReference>
<reference evidence="7" key="1">
    <citation type="journal article" date="2023" name="Commun. Biol.">
        <title>Genome analysis of Parmales, the sister group of diatoms, reveals the evolutionary specialization of diatoms from phago-mixotrophs to photoautotrophs.</title>
        <authorList>
            <person name="Ban H."/>
            <person name="Sato S."/>
            <person name="Yoshikawa S."/>
            <person name="Yamada K."/>
            <person name="Nakamura Y."/>
            <person name="Ichinomiya M."/>
            <person name="Sato N."/>
            <person name="Blanc-Mathieu R."/>
            <person name="Endo H."/>
            <person name="Kuwata A."/>
            <person name="Ogata H."/>
        </authorList>
    </citation>
    <scope>NUCLEOTIDE SEQUENCE [LARGE SCALE GENOMIC DNA]</scope>
</reference>
<dbReference type="PANTHER" id="PTHR12780">
    <property type="entry name" value="RNA POLYMERASE III DNA DIRECTED , 39KD SUBUNIT-RELATED"/>
    <property type="match status" value="1"/>
</dbReference>
<name>A0A9W7B561_9STRA</name>
<organism evidence="6 7">
    <name type="scientific">Triparma laevis f. inornata</name>
    <dbReference type="NCBI Taxonomy" id="1714386"/>
    <lineage>
        <taxon>Eukaryota</taxon>
        <taxon>Sar</taxon>
        <taxon>Stramenopiles</taxon>
        <taxon>Ochrophyta</taxon>
        <taxon>Bolidophyceae</taxon>
        <taxon>Parmales</taxon>
        <taxon>Triparmaceae</taxon>
        <taxon>Triparma</taxon>
    </lineage>
</organism>
<dbReference type="AlphaFoldDB" id="A0A9W7B561"/>
<dbReference type="EMBL" id="BLQM01000343">
    <property type="protein sequence ID" value="GMH84411.1"/>
    <property type="molecule type" value="Genomic_DNA"/>
</dbReference>
<dbReference type="InterPro" id="IPR036388">
    <property type="entry name" value="WH-like_DNA-bd_sf"/>
</dbReference>
<dbReference type="GO" id="GO:0005654">
    <property type="term" value="C:nucleoplasm"/>
    <property type="evidence" value="ECO:0007669"/>
    <property type="project" value="UniProtKB-ARBA"/>
</dbReference>
<proteinExistence type="inferred from homology"/>
<evidence type="ECO:0008006" key="8">
    <source>
        <dbReference type="Google" id="ProtNLM"/>
    </source>
</evidence>
<evidence type="ECO:0000256" key="5">
    <source>
        <dbReference type="ARBA" id="ARBA00023242"/>
    </source>
</evidence>
<dbReference type="FunFam" id="1.10.10.10:FF:000116">
    <property type="entry name" value="DNA-directed RNA polymerase III subunit RPC6"/>
    <property type="match status" value="1"/>
</dbReference>
<dbReference type="GO" id="GO:0005737">
    <property type="term" value="C:cytoplasm"/>
    <property type="evidence" value="ECO:0007669"/>
    <property type="project" value="UniProtKB-ARBA"/>
</dbReference>
<gene>
    <name evidence="6" type="ORF">TL16_g09917</name>
</gene>
<sequence>MISKSGNLGIWTKDIKLSSGLPSQTLTKIYKTLTSKGLIKPFKSVASKTKTLYMLEGIEPAKELTGGPWYTEQEFDFEFISELRSFVLMLIRSTPKIDLQTITKIVEESKISKIKLAESDVKQLVRTLELDKKIVGEDVEGYEIVKNGFLEMEERTGRESGMFSFMFWECLERDWHWRVVRFGEGGGLERMNRIIRVIRRVVVFWMYELCFGFLFI</sequence>
<evidence type="ECO:0000256" key="4">
    <source>
        <dbReference type="ARBA" id="ARBA00023163"/>
    </source>
</evidence>
<comment type="caution">
    <text evidence="6">The sequence shown here is derived from an EMBL/GenBank/DDBJ whole genome shotgun (WGS) entry which is preliminary data.</text>
</comment>
<dbReference type="Proteomes" id="UP001162640">
    <property type="component" value="Unassembled WGS sequence"/>
</dbReference>
<dbReference type="Gene3D" id="1.10.10.10">
    <property type="entry name" value="Winged helix-like DNA-binding domain superfamily/Winged helix DNA-binding domain"/>
    <property type="match status" value="1"/>
</dbReference>
<dbReference type="SUPFAM" id="SSF46785">
    <property type="entry name" value="Winged helix' DNA-binding domain"/>
    <property type="match status" value="1"/>
</dbReference>
<dbReference type="Pfam" id="PF05158">
    <property type="entry name" value="RNA_pol_Rpc34"/>
    <property type="match status" value="1"/>
</dbReference>
<keyword evidence="3" id="KW-0240">DNA-directed RNA polymerase</keyword>
<keyword evidence="5" id="KW-0539">Nucleus</keyword>
<evidence type="ECO:0000313" key="7">
    <source>
        <dbReference type="Proteomes" id="UP001162640"/>
    </source>
</evidence>
<accession>A0A9W7B561</accession>
<dbReference type="GO" id="GO:0005666">
    <property type="term" value="C:RNA polymerase III complex"/>
    <property type="evidence" value="ECO:0007669"/>
    <property type="project" value="InterPro"/>
</dbReference>
<dbReference type="InterPro" id="IPR016049">
    <property type="entry name" value="RNA_pol_Rpc34-like"/>
</dbReference>
<comment type="similarity">
    <text evidence="2">Belongs to the eukaryotic RPC34/RPC39 RNA polymerase subunit family.</text>
</comment>
<evidence type="ECO:0000313" key="6">
    <source>
        <dbReference type="EMBL" id="GMH84411.1"/>
    </source>
</evidence>
<dbReference type="InterPro" id="IPR007832">
    <property type="entry name" value="RNA_pol_Rpc34"/>
</dbReference>
<keyword evidence="4" id="KW-0804">Transcription</keyword>
<dbReference type="InterPro" id="IPR036390">
    <property type="entry name" value="WH_DNA-bd_sf"/>
</dbReference>
<protein>
    <recommendedName>
        <fullName evidence="8">RNA polymerase III subunit C6</fullName>
    </recommendedName>
</protein>
<comment type="subcellular location">
    <subcellularLocation>
        <location evidence="1">Nucleus</location>
    </subcellularLocation>
</comment>
<evidence type="ECO:0000256" key="1">
    <source>
        <dbReference type="ARBA" id="ARBA00004123"/>
    </source>
</evidence>
<evidence type="ECO:0000256" key="2">
    <source>
        <dbReference type="ARBA" id="ARBA00011038"/>
    </source>
</evidence>